<dbReference type="AlphaFoldDB" id="A0AAQ3RHZ2"/>
<dbReference type="EMBL" id="CP144692">
    <property type="protein sequence ID" value="WVY96078.1"/>
    <property type="molecule type" value="Genomic_DNA"/>
</dbReference>
<evidence type="ECO:0000313" key="1">
    <source>
        <dbReference type="EMBL" id="WVY96078.1"/>
    </source>
</evidence>
<protein>
    <submittedName>
        <fullName evidence="1">Uncharacterized protein</fullName>
    </submittedName>
</protein>
<gene>
    <name evidence="1" type="ORF">V8G54_028229</name>
</gene>
<accession>A0AAQ3RHZ2</accession>
<dbReference type="Proteomes" id="UP001374535">
    <property type="component" value="Chromosome 9"/>
</dbReference>
<keyword evidence="2" id="KW-1185">Reference proteome</keyword>
<sequence>MLYSLVAEEEIKNQLPLAPTEPYLKSYLCGQNRIKCLSTVMCPVENQTQWKAIKAKVTSGDKQKRKVIVPPEPKKSMPLASETSFYFSPLTSDSEAHNSNS</sequence>
<reference evidence="1 2" key="1">
    <citation type="journal article" date="2023" name="Life. Sci Alliance">
        <title>Evolutionary insights into 3D genome organization and epigenetic landscape of Vigna mungo.</title>
        <authorList>
            <person name="Junaid A."/>
            <person name="Singh B."/>
            <person name="Bhatia S."/>
        </authorList>
    </citation>
    <scope>NUCLEOTIDE SEQUENCE [LARGE SCALE GENOMIC DNA]</scope>
    <source>
        <strain evidence="1">Urdbean</strain>
    </source>
</reference>
<proteinExistence type="predicted"/>
<evidence type="ECO:0000313" key="2">
    <source>
        <dbReference type="Proteomes" id="UP001374535"/>
    </source>
</evidence>
<name>A0AAQ3RHZ2_VIGMU</name>
<organism evidence="1 2">
    <name type="scientific">Vigna mungo</name>
    <name type="common">Black gram</name>
    <name type="synonym">Phaseolus mungo</name>
    <dbReference type="NCBI Taxonomy" id="3915"/>
    <lineage>
        <taxon>Eukaryota</taxon>
        <taxon>Viridiplantae</taxon>
        <taxon>Streptophyta</taxon>
        <taxon>Embryophyta</taxon>
        <taxon>Tracheophyta</taxon>
        <taxon>Spermatophyta</taxon>
        <taxon>Magnoliopsida</taxon>
        <taxon>eudicotyledons</taxon>
        <taxon>Gunneridae</taxon>
        <taxon>Pentapetalae</taxon>
        <taxon>rosids</taxon>
        <taxon>fabids</taxon>
        <taxon>Fabales</taxon>
        <taxon>Fabaceae</taxon>
        <taxon>Papilionoideae</taxon>
        <taxon>50 kb inversion clade</taxon>
        <taxon>NPAAA clade</taxon>
        <taxon>indigoferoid/millettioid clade</taxon>
        <taxon>Phaseoleae</taxon>
        <taxon>Vigna</taxon>
    </lineage>
</organism>